<dbReference type="CDD" id="cd04301">
    <property type="entry name" value="NAT_SF"/>
    <property type="match status" value="1"/>
</dbReference>
<dbReference type="Gene3D" id="3.40.630.30">
    <property type="match status" value="1"/>
</dbReference>
<accession>A0A7C9MZ73</accession>
<dbReference type="Pfam" id="PF00583">
    <property type="entry name" value="Acetyltransf_1"/>
    <property type="match status" value="1"/>
</dbReference>
<name>A0A7C9MZ73_9ACTN</name>
<protein>
    <submittedName>
        <fullName evidence="2">GNAT family N-acetyltransferase</fullName>
    </submittedName>
</protein>
<feature type="domain" description="N-acetyltransferase" evidence="1">
    <location>
        <begin position="7"/>
        <end position="167"/>
    </location>
</feature>
<dbReference type="PROSITE" id="PS51186">
    <property type="entry name" value="GNAT"/>
    <property type="match status" value="1"/>
</dbReference>
<dbReference type="GO" id="GO:0016747">
    <property type="term" value="F:acyltransferase activity, transferring groups other than amino-acyl groups"/>
    <property type="evidence" value="ECO:0007669"/>
    <property type="project" value="InterPro"/>
</dbReference>
<organism evidence="2 3">
    <name type="scientific">Herbidospora solisilvae</name>
    <dbReference type="NCBI Taxonomy" id="2696284"/>
    <lineage>
        <taxon>Bacteria</taxon>
        <taxon>Bacillati</taxon>
        <taxon>Actinomycetota</taxon>
        <taxon>Actinomycetes</taxon>
        <taxon>Streptosporangiales</taxon>
        <taxon>Streptosporangiaceae</taxon>
        <taxon>Herbidospora</taxon>
    </lineage>
</organism>
<dbReference type="Proteomes" id="UP000479526">
    <property type="component" value="Unassembled WGS sequence"/>
</dbReference>
<dbReference type="InterPro" id="IPR000182">
    <property type="entry name" value="GNAT_dom"/>
</dbReference>
<evidence type="ECO:0000259" key="1">
    <source>
        <dbReference type="PROSITE" id="PS51186"/>
    </source>
</evidence>
<proteinExistence type="predicted"/>
<evidence type="ECO:0000313" key="3">
    <source>
        <dbReference type="Proteomes" id="UP000479526"/>
    </source>
</evidence>
<keyword evidence="2" id="KW-0808">Transferase</keyword>
<comment type="caution">
    <text evidence="2">The sequence shown here is derived from an EMBL/GenBank/DDBJ whole genome shotgun (WGS) entry which is preliminary data.</text>
</comment>
<sequence>MPSGAPVHVRPATAADRPTVERLWLMFRHDMSEFVGVLPNPDGTFRSERVDAAFTDPDWAPYLIERDHAPLGFAFVRALNAPTRVLNSFFVVRAARRSGIGLRAVSDVVARHPGAWDVAFQDVNRPAVAFWRRAATTLAGQSWTEERRPVPGRPDLPPDVWISFTCTDRRTSDEDVRRGL</sequence>
<reference evidence="2 3" key="1">
    <citation type="submission" date="2020-01" db="EMBL/GenBank/DDBJ databases">
        <title>Herbidospora sp. NEAU-GS84 nov., a novel actinomycete isolated from soil.</title>
        <authorList>
            <person name="Han L."/>
        </authorList>
    </citation>
    <scope>NUCLEOTIDE SEQUENCE [LARGE SCALE GENOMIC DNA]</scope>
    <source>
        <strain evidence="2 3">NEAU-GS84</strain>
    </source>
</reference>
<keyword evidence="3" id="KW-1185">Reference proteome</keyword>
<dbReference type="EMBL" id="WXEW01000007">
    <property type="protein sequence ID" value="NAS24611.1"/>
    <property type="molecule type" value="Genomic_DNA"/>
</dbReference>
<evidence type="ECO:0000313" key="2">
    <source>
        <dbReference type="EMBL" id="NAS24611.1"/>
    </source>
</evidence>
<dbReference type="InterPro" id="IPR016181">
    <property type="entry name" value="Acyl_CoA_acyltransferase"/>
</dbReference>
<gene>
    <name evidence="2" type="ORF">GT755_23335</name>
</gene>
<dbReference type="SUPFAM" id="SSF55729">
    <property type="entry name" value="Acyl-CoA N-acyltransferases (Nat)"/>
    <property type="match status" value="1"/>
</dbReference>
<dbReference type="AlphaFoldDB" id="A0A7C9MZ73"/>